<dbReference type="Proteomes" id="UP000510822">
    <property type="component" value="Chromosome"/>
</dbReference>
<protein>
    <submittedName>
        <fullName evidence="1">Uncharacterized protein</fullName>
    </submittedName>
</protein>
<evidence type="ECO:0000313" key="2">
    <source>
        <dbReference type="Proteomes" id="UP000510822"/>
    </source>
</evidence>
<name>A0A7D5ZHS2_9NEIS</name>
<organism evidence="1 2">
    <name type="scientific">Chitinibacter fontanus</name>
    <dbReference type="NCBI Taxonomy" id="1737446"/>
    <lineage>
        <taxon>Bacteria</taxon>
        <taxon>Pseudomonadati</taxon>
        <taxon>Pseudomonadota</taxon>
        <taxon>Betaproteobacteria</taxon>
        <taxon>Neisseriales</taxon>
        <taxon>Chitinibacteraceae</taxon>
        <taxon>Chitinibacter</taxon>
    </lineage>
</organism>
<sequence>MSPLLIKHHACFGKQRVRLSSLSLSGEVLSRRRGTIDPSPDVLVSRLQDLLSNTPRGNLGMDQIKLIFGSPWVRYACLPWQDALNKDIDWENYARIVLSQQYGVSADNWRVRVSAGDYGKPRVAAAIEEGLYQTIAELCRSSKLKLAEVEPLFTTAANQHRRAMKYPEHALMVVETSHAIVGFYRENAWQGVIALPIQLEAGETTRSLSAIVREAAVLSGQFLPEHIYLTSSDITLSSIKSADFDFEWLGAAHPQFIAGEVHA</sequence>
<dbReference type="RefSeq" id="WP_180306646.1">
    <property type="nucleotide sequence ID" value="NZ_CP058952.1"/>
</dbReference>
<gene>
    <name evidence="1" type="ORF">HZU75_14100</name>
</gene>
<keyword evidence="2" id="KW-1185">Reference proteome</keyword>
<reference evidence="1 2" key="1">
    <citation type="journal article" date="2016" name="Int. J. Syst. Evol. Microbiol.">
        <title>Chitinibacter fontanus sp. nov., isolated from a spring.</title>
        <authorList>
            <person name="Sheu S.Y."/>
            <person name="Li Y.S."/>
            <person name="Young C.C."/>
            <person name="Chen W.M."/>
        </authorList>
    </citation>
    <scope>NUCLEOTIDE SEQUENCE [LARGE SCALE GENOMIC DNA]</scope>
    <source>
        <strain evidence="1 2">STM-7</strain>
    </source>
</reference>
<accession>A0A7D5ZHS2</accession>
<dbReference type="AlphaFoldDB" id="A0A7D5ZHS2"/>
<proteinExistence type="predicted"/>
<dbReference type="KEGG" id="cfon:HZU75_14100"/>
<evidence type="ECO:0000313" key="1">
    <source>
        <dbReference type="EMBL" id="QLI82568.1"/>
    </source>
</evidence>
<dbReference type="EMBL" id="CP058952">
    <property type="protein sequence ID" value="QLI82568.1"/>
    <property type="molecule type" value="Genomic_DNA"/>
</dbReference>